<feature type="non-terminal residue" evidence="2">
    <location>
        <position position="139"/>
    </location>
</feature>
<dbReference type="OrthoDB" id="427480at2759"/>
<evidence type="ECO:0000313" key="3">
    <source>
        <dbReference type="Proteomes" id="UP000002729"/>
    </source>
</evidence>
<dbReference type="EMBL" id="GL833160">
    <property type="protein sequence ID" value="EGB03817.1"/>
    <property type="molecule type" value="Genomic_DNA"/>
</dbReference>
<dbReference type="PANTHER" id="PTHR43173">
    <property type="entry name" value="ABC1 FAMILY PROTEIN"/>
    <property type="match status" value="1"/>
</dbReference>
<evidence type="ECO:0000313" key="2">
    <source>
        <dbReference type="EMBL" id="EGB03817.1"/>
    </source>
</evidence>
<organism evidence="3">
    <name type="scientific">Aureococcus anophagefferens</name>
    <name type="common">Harmful bloom alga</name>
    <dbReference type="NCBI Taxonomy" id="44056"/>
    <lineage>
        <taxon>Eukaryota</taxon>
        <taxon>Sar</taxon>
        <taxon>Stramenopiles</taxon>
        <taxon>Ochrophyta</taxon>
        <taxon>Pelagophyceae</taxon>
        <taxon>Pelagomonadales</taxon>
        <taxon>Pelagomonadaceae</taxon>
        <taxon>Aureococcus</taxon>
    </lineage>
</organism>
<dbReference type="KEGG" id="aaf:AURANDRAFT_33484"/>
<name>F0YM51_AURAN</name>
<dbReference type="OMA" id="FQTIDEY"/>
<dbReference type="GeneID" id="20221312"/>
<accession>F0YM51</accession>
<dbReference type="eggNOG" id="KOG1235">
    <property type="taxonomic scope" value="Eukaryota"/>
</dbReference>
<dbReference type="Proteomes" id="UP000002729">
    <property type="component" value="Unassembled WGS sequence"/>
</dbReference>
<reference evidence="2 3" key="1">
    <citation type="journal article" date="2011" name="Proc. Natl. Acad. Sci. U.S.A.">
        <title>Niche of harmful alga Aureococcus anophagefferens revealed through ecogenomics.</title>
        <authorList>
            <person name="Gobler C.J."/>
            <person name="Berry D.L."/>
            <person name="Dyhrman S.T."/>
            <person name="Wilhelm S.W."/>
            <person name="Salamov A."/>
            <person name="Lobanov A.V."/>
            <person name="Zhang Y."/>
            <person name="Collier J.L."/>
            <person name="Wurch L.L."/>
            <person name="Kustka A.B."/>
            <person name="Dill B.D."/>
            <person name="Shah M."/>
            <person name="VerBerkmoes N.C."/>
            <person name="Kuo A."/>
            <person name="Terry A."/>
            <person name="Pangilinan J."/>
            <person name="Lindquist E.A."/>
            <person name="Lucas S."/>
            <person name="Paulsen I.T."/>
            <person name="Hattenrath-Lehmann T.K."/>
            <person name="Talmage S.C."/>
            <person name="Walker E.A."/>
            <person name="Koch F."/>
            <person name="Burson A.M."/>
            <person name="Marcoval M.A."/>
            <person name="Tang Y.Z."/>
            <person name="Lecleir G.R."/>
            <person name="Coyne K.J."/>
            <person name="Berg G.M."/>
            <person name="Bertrand E.M."/>
            <person name="Saito M.A."/>
            <person name="Gladyshev V.N."/>
            <person name="Grigoriev I.V."/>
        </authorList>
    </citation>
    <scope>NUCLEOTIDE SEQUENCE [LARGE SCALE GENOMIC DNA]</scope>
    <source>
        <strain evidence="3">CCMP 1984</strain>
    </source>
</reference>
<dbReference type="PANTHER" id="PTHR43173:SF19">
    <property type="entry name" value="AARF DOMAIN-CONTAINING PROTEIN KINASE 1"/>
    <property type="match status" value="1"/>
</dbReference>
<protein>
    <recommendedName>
        <fullName evidence="1">ABC1 atypical kinase-like domain-containing protein</fullName>
    </recommendedName>
</protein>
<dbReference type="AlphaFoldDB" id="F0YM51"/>
<dbReference type="InterPro" id="IPR004147">
    <property type="entry name" value="ABC1_dom"/>
</dbReference>
<dbReference type="InParanoid" id="F0YM51"/>
<sequence>MRLKVYSGCWDAARLDEEIKLYHVRTAPKIYDKIVNLSGFFIKLGQRLSLSRGVVPEPYVVAFRPLTEHVKPRPFEVVEDVFRGATGQPMVDAFEFVDHQALGSASLGQTHRARLRAKFSETCDNVVVKIQYPEVDETF</sequence>
<proteinExistence type="predicted"/>
<dbReference type="RefSeq" id="XP_009041475.1">
    <property type="nucleotide sequence ID" value="XM_009043227.1"/>
</dbReference>
<feature type="domain" description="ABC1 atypical kinase-like" evidence="1">
    <location>
        <begin position="66"/>
        <end position="138"/>
    </location>
</feature>
<evidence type="ECO:0000259" key="1">
    <source>
        <dbReference type="Pfam" id="PF03109"/>
    </source>
</evidence>
<dbReference type="Pfam" id="PF03109">
    <property type="entry name" value="ABC1"/>
    <property type="match status" value="1"/>
</dbReference>
<dbReference type="InterPro" id="IPR051130">
    <property type="entry name" value="Mito_struct-func_regulator"/>
</dbReference>
<gene>
    <name evidence="2" type="ORF">AURANDRAFT_33484</name>
</gene>
<keyword evidence="3" id="KW-1185">Reference proteome</keyword>